<keyword evidence="1" id="KW-0812">Transmembrane</keyword>
<organism evidence="2 3">
    <name type="scientific">Roseimicrobium gellanilyticum</name>
    <dbReference type="NCBI Taxonomy" id="748857"/>
    <lineage>
        <taxon>Bacteria</taxon>
        <taxon>Pseudomonadati</taxon>
        <taxon>Verrucomicrobiota</taxon>
        <taxon>Verrucomicrobiia</taxon>
        <taxon>Verrucomicrobiales</taxon>
        <taxon>Verrucomicrobiaceae</taxon>
        <taxon>Roseimicrobium</taxon>
    </lineage>
</organism>
<evidence type="ECO:0000313" key="2">
    <source>
        <dbReference type="EMBL" id="RBP36643.1"/>
    </source>
</evidence>
<gene>
    <name evidence="2" type="ORF">DES53_11682</name>
</gene>
<dbReference type="AlphaFoldDB" id="A0A366H5Z6"/>
<comment type="caution">
    <text evidence="2">The sequence shown here is derived from an EMBL/GenBank/DDBJ whole genome shotgun (WGS) entry which is preliminary data.</text>
</comment>
<dbReference type="EMBL" id="QNRR01000016">
    <property type="protein sequence ID" value="RBP36643.1"/>
    <property type="molecule type" value="Genomic_DNA"/>
</dbReference>
<keyword evidence="1" id="KW-0472">Membrane</keyword>
<accession>A0A366H5Z6</accession>
<proteinExistence type="predicted"/>
<keyword evidence="1" id="KW-1133">Transmembrane helix</keyword>
<evidence type="ECO:0000313" key="3">
    <source>
        <dbReference type="Proteomes" id="UP000253426"/>
    </source>
</evidence>
<sequence>MASPASHSHLRLLTALAKEATVRGKVPGAFFEPSELALPGYRSGIRDIDTRESWGSVSADSAPARWMRMRGLKLEHPDRHEPTANVIIVVACLLMFAAAMWWGSAQLHDRIPSKETVAAVRDGPGKS</sequence>
<dbReference type="Proteomes" id="UP000253426">
    <property type="component" value="Unassembled WGS sequence"/>
</dbReference>
<reference evidence="2 3" key="1">
    <citation type="submission" date="2018-06" db="EMBL/GenBank/DDBJ databases">
        <title>Genomic Encyclopedia of Type Strains, Phase IV (KMG-IV): sequencing the most valuable type-strain genomes for metagenomic binning, comparative biology and taxonomic classification.</title>
        <authorList>
            <person name="Goeker M."/>
        </authorList>
    </citation>
    <scope>NUCLEOTIDE SEQUENCE [LARGE SCALE GENOMIC DNA]</scope>
    <source>
        <strain evidence="2 3">DSM 25532</strain>
    </source>
</reference>
<protein>
    <submittedName>
        <fullName evidence="2">Uncharacterized protein</fullName>
    </submittedName>
</protein>
<keyword evidence="3" id="KW-1185">Reference proteome</keyword>
<dbReference type="RefSeq" id="WP_113961872.1">
    <property type="nucleotide sequence ID" value="NZ_QNRR01000016.1"/>
</dbReference>
<feature type="transmembrane region" description="Helical" evidence="1">
    <location>
        <begin position="83"/>
        <end position="103"/>
    </location>
</feature>
<evidence type="ECO:0000256" key="1">
    <source>
        <dbReference type="SAM" id="Phobius"/>
    </source>
</evidence>
<name>A0A366H5Z6_9BACT</name>